<dbReference type="AlphaFoldDB" id="A0AA41QI80"/>
<dbReference type="Proteomes" id="UP001165405">
    <property type="component" value="Unassembled WGS sequence"/>
</dbReference>
<feature type="domain" description="Transcobalamin-like C-terminal" evidence="1">
    <location>
        <begin position="83"/>
        <end position="153"/>
    </location>
</feature>
<evidence type="ECO:0000313" key="2">
    <source>
        <dbReference type="EMBL" id="MCF4122589.1"/>
    </source>
</evidence>
<gene>
    <name evidence="2" type="ORF">L1785_16545</name>
</gene>
<dbReference type="RefSeq" id="WP_236090388.1">
    <property type="nucleotide sequence ID" value="NZ_JAKGSG010000045.1"/>
</dbReference>
<sequence length="155" mass="15770">MILQNFRSLGRARATSGHTSAAVRTRVLTTALTTVLAAGLLAGCAGTEPAADTTLSAASATSASPSASASADVTEWSYEGQDGRTALDLLLESDPSAEVSGEGEMAYVTSIGGRAADDAAKEFWALYVDGAMATVGAGSLVTTTGQEITWKLETY</sequence>
<organism evidence="2 3">
    <name type="scientific">Antribacter soli</name>
    <dbReference type="NCBI Taxonomy" id="2910976"/>
    <lineage>
        <taxon>Bacteria</taxon>
        <taxon>Bacillati</taxon>
        <taxon>Actinomycetota</taxon>
        <taxon>Actinomycetes</taxon>
        <taxon>Micrococcales</taxon>
        <taxon>Promicromonosporaceae</taxon>
        <taxon>Antribacter</taxon>
    </lineage>
</organism>
<dbReference type="EMBL" id="JAKGSG010000045">
    <property type="protein sequence ID" value="MCF4122589.1"/>
    <property type="molecule type" value="Genomic_DNA"/>
</dbReference>
<dbReference type="Pfam" id="PF14478">
    <property type="entry name" value="DUF4430"/>
    <property type="match status" value="1"/>
</dbReference>
<comment type="caution">
    <text evidence="2">The sequence shown here is derived from an EMBL/GenBank/DDBJ whole genome shotgun (WGS) entry which is preliminary data.</text>
</comment>
<dbReference type="InterPro" id="IPR027954">
    <property type="entry name" value="Transcobalamin-like_C"/>
</dbReference>
<name>A0AA41QI80_9MICO</name>
<evidence type="ECO:0000259" key="1">
    <source>
        <dbReference type="Pfam" id="PF14478"/>
    </source>
</evidence>
<dbReference type="Gene3D" id="2.170.130.30">
    <property type="match status" value="1"/>
</dbReference>
<protein>
    <submittedName>
        <fullName evidence="2">DUF4430 domain-containing protein</fullName>
    </submittedName>
</protein>
<evidence type="ECO:0000313" key="3">
    <source>
        <dbReference type="Proteomes" id="UP001165405"/>
    </source>
</evidence>
<reference evidence="2" key="1">
    <citation type="submission" date="2022-01" db="EMBL/GenBank/DDBJ databases">
        <title>Antribacter sp. nov., isolated from Guizhou of China.</title>
        <authorList>
            <person name="Chengliang C."/>
            <person name="Ya Z."/>
        </authorList>
    </citation>
    <scope>NUCLEOTIDE SEQUENCE</scope>
    <source>
        <strain evidence="2">KLBMP 9083</strain>
    </source>
</reference>
<accession>A0AA41QI80</accession>
<keyword evidence="3" id="KW-1185">Reference proteome</keyword>
<proteinExistence type="predicted"/>